<sequence>MQGAIMKSFIRLGATLGIAGTVFLTGLSGIGNLPGIGNQQAIALPQDQVVKKLQEVPVFTLTNPKGEFVVLSRNNESKPISQVGFFISKQDAQKFLDNRLKKENPQLASTLQVRPLSLADYYKIVQESKKKSDSVIYTLVPTQAQVASATSMLNQNGKKGEQFNGIPLFVPKFKKDNSYLTIPVPNGKERYIPFFFEKEQATALLDEFKKAVPKEANNTEIQVVDLYGVMEALNSSTDPSINKIVLYPSRESINFIRSLAPNQSPAAKPAAAPATPKK</sequence>
<reference evidence="1 2" key="1">
    <citation type="submission" date="2019-10" db="EMBL/GenBank/DDBJ databases">
        <title>Genomic and transcriptomic insights into the perfect genentic adaptation of a filamentous nitrogen-fixing cyanobacterium to rice fields.</title>
        <authorList>
            <person name="Chen Z."/>
        </authorList>
    </citation>
    <scope>NUCLEOTIDE SEQUENCE [LARGE SCALE GENOMIC DNA]</scope>
    <source>
        <strain evidence="1">CCNUC1</strain>
    </source>
</reference>
<dbReference type="PANTHER" id="PTHR33926:SF4">
    <property type="entry name" value="PROTEIN TIC 22, CHLOROPLASTIC"/>
    <property type="match status" value="1"/>
</dbReference>
<keyword evidence="2" id="KW-1185">Reference proteome</keyword>
<dbReference type="Proteomes" id="UP000326678">
    <property type="component" value="Chromosome Gxm1"/>
</dbReference>
<name>A0A5P8W0I8_9NOSO</name>
<dbReference type="GO" id="GO:0015031">
    <property type="term" value="P:protein transport"/>
    <property type="evidence" value="ECO:0007669"/>
    <property type="project" value="InterPro"/>
</dbReference>
<dbReference type="InterPro" id="IPR007378">
    <property type="entry name" value="Tic22-like"/>
</dbReference>
<evidence type="ECO:0000313" key="2">
    <source>
        <dbReference type="Proteomes" id="UP000326678"/>
    </source>
</evidence>
<proteinExistence type="predicted"/>
<evidence type="ECO:0008006" key="3">
    <source>
        <dbReference type="Google" id="ProtNLM"/>
    </source>
</evidence>
<dbReference type="AlphaFoldDB" id="A0A5P8W0I8"/>
<organism evidence="1 2">
    <name type="scientific">Nostoc sphaeroides CCNUC1</name>
    <dbReference type="NCBI Taxonomy" id="2653204"/>
    <lineage>
        <taxon>Bacteria</taxon>
        <taxon>Bacillati</taxon>
        <taxon>Cyanobacteriota</taxon>
        <taxon>Cyanophyceae</taxon>
        <taxon>Nostocales</taxon>
        <taxon>Nostocaceae</taxon>
        <taxon>Nostoc</taxon>
    </lineage>
</organism>
<protein>
    <recommendedName>
        <fullName evidence="3">Tic22 family protein</fullName>
    </recommendedName>
</protein>
<gene>
    <name evidence="1" type="ORF">GXM_03026</name>
</gene>
<evidence type="ECO:0000313" key="1">
    <source>
        <dbReference type="EMBL" id="QFS45549.1"/>
    </source>
</evidence>
<dbReference type="PANTHER" id="PTHR33926">
    <property type="entry name" value="PROTEIN TIC 22, CHLOROPLASTIC"/>
    <property type="match status" value="1"/>
</dbReference>
<accession>A0A5P8W0I8</accession>
<dbReference type="Gene3D" id="3.40.1350.100">
    <property type="match status" value="1"/>
</dbReference>
<dbReference type="Pfam" id="PF04278">
    <property type="entry name" value="Tic22"/>
    <property type="match status" value="1"/>
</dbReference>
<dbReference type="EMBL" id="CP045226">
    <property type="protein sequence ID" value="QFS45549.1"/>
    <property type="molecule type" value="Genomic_DNA"/>
</dbReference>
<dbReference type="KEGG" id="nsh:GXM_03026"/>